<dbReference type="InterPro" id="IPR036047">
    <property type="entry name" value="F-box-like_dom_sf"/>
</dbReference>
<evidence type="ECO:0000313" key="2">
    <source>
        <dbReference type="Proteomes" id="UP000001861"/>
    </source>
</evidence>
<comment type="caution">
    <text evidence="1">The sequence shown here is derived from an EMBL/GenBank/DDBJ whole genome shotgun (WGS) entry which is preliminary data.</text>
</comment>
<keyword evidence="2" id="KW-1185">Reference proteome</keyword>
<dbReference type="VEuPathDB" id="FungiDB:CC1G_11109"/>
<dbReference type="InParanoid" id="A8P7Q1"/>
<dbReference type="GeneID" id="6016023"/>
<reference evidence="1 2" key="1">
    <citation type="journal article" date="2010" name="Proc. Natl. Acad. Sci. U.S.A.">
        <title>Insights into evolution of multicellular fungi from the assembled chromosomes of the mushroom Coprinopsis cinerea (Coprinus cinereus).</title>
        <authorList>
            <person name="Stajich J.E."/>
            <person name="Wilke S.K."/>
            <person name="Ahren D."/>
            <person name="Au C.H."/>
            <person name="Birren B.W."/>
            <person name="Borodovsky M."/>
            <person name="Burns C."/>
            <person name="Canback B."/>
            <person name="Casselton L.A."/>
            <person name="Cheng C.K."/>
            <person name="Deng J."/>
            <person name="Dietrich F.S."/>
            <person name="Fargo D.C."/>
            <person name="Farman M.L."/>
            <person name="Gathman A.C."/>
            <person name="Goldberg J."/>
            <person name="Guigo R."/>
            <person name="Hoegger P.J."/>
            <person name="Hooker J.B."/>
            <person name="Huggins A."/>
            <person name="James T.Y."/>
            <person name="Kamada T."/>
            <person name="Kilaru S."/>
            <person name="Kodira C."/>
            <person name="Kues U."/>
            <person name="Kupfer D."/>
            <person name="Kwan H.S."/>
            <person name="Lomsadze A."/>
            <person name="Li W."/>
            <person name="Lilly W.W."/>
            <person name="Ma L.J."/>
            <person name="Mackey A.J."/>
            <person name="Manning G."/>
            <person name="Martin F."/>
            <person name="Muraguchi H."/>
            <person name="Natvig D.O."/>
            <person name="Palmerini H."/>
            <person name="Ramesh M.A."/>
            <person name="Rehmeyer C.J."/>
            <person name="Roe B.A."/>
            <person name="Shenoy N."/>
            <person name="Stanke M."/>
            <person name="Ter-Hovhannisyan V."/>
            <person name="Tunlid A."/>
            <person name="Velagapudi R."/>
            <person name="Vision T.J."/>
            <person name="Zeng Q."/>
            <person name="Zolan M.E."/>
            <person name="Pukkila P.J."/>
        </authorList>
    </citation>
    <scope>NUCLEOTIDE SEQUENCE [LARGE SCALE GENOMIC DNA]</scope>
    <source>
        <strain evidence="2">Okayama-7 / 130 / ATCC MYA-4618 / FGSC 9003</strain>
    </source>
</reference>
<dbReference type="SUPFAM" id="SSF52047">
    <property type="entry name" value="RNI-like"/>
    <property type="match status" value="1"/>
</dbReference>
<dbReference type="RefSeq" id="XP_001839409.2">
    <property type="nucleotide sequence ID" value="XM_001839357.2"/>
</dbReference>
<dbReference type="SUPFAM" id="SSF81383">
    <property type="entry name" value="F-box domain"/>
    <property type="match status" value="1"/>
</dbReference>
<dbReference type="EMBL" id="AACS02000005">
    <property type="protein sequence ID" value="EAU82423.2"/>
    <property type="molecule type" value="Genomic_DNA"/>
</dbReference>
<dbReference type="KEGG" id="cci:CC1G_11109"/>
<name>A8P7Q1_COPC7</name>
<dbReference type="Gene3D" id="3.80.10.10">
    <property type="entry name" value="Ribonuclease Inhibitor"/>
    <property type="match status" value="1"/>
</dbReference>
<dbReference type="InterPro" id="IPR032675">
    <property type="entry name" value="LRR_dom_sf"/>
</dbReference>
<organism evidence="1 2">
    <name type="scientific">Coprinopsis cinerea (strain Okayama-7 / 130 / ATCC MYA-4618 / FGSC 9003)</name>
    <name type="common">Inky cap fungus</name>
    <name type="synonym">Hormographiella aspergillata</name>
    <dbReference type="NCBI Taxonomy" id="240176"/>
    <lineage>
        <taxon>Eukaryota</taxon>
        <taxon>Fungi</taxon>
        <taxon>Dikarya</taxon>
        <taxon>Basidiomycota</taxon>
        <taxon>Agaricomycotina</taxon>
        <taxon>Agaricomycetes</taxon>
        <taxon>Agaricomycetidae</taxon>
        <taxon>Agaricales</taxon>
        <taxon>Agaricineae</taxon>
        <taxon>Psathyrellaceae</taxon>
        <taxon>Coprinopsis</taxon>
    </lineage>
</organism>
<accession>A8P7Q1</accession>
<evidence type="ECO:0000313" key="1">
    <source>
        <dbReference type="EMBL" id="EAU82423.2"/>
    </source>
</evidence>
<dbReference type="AlphaFoldDB" id="A8P7Q1"/>
<proteinExistence type="predicted"/>
<gene>
    <name evidence="1" type="ORF">CC1G_11109</name>
</gene>
<dbReference type="HOGENOM" id="CLU_043554_0_0_1"/>
<protein>
    <submittedName>
        <fullName evidence="1">Uncharacterized protein</fullName>
    </submittedName>
</protein>
<sequence length="460" mass="51735">MSRQLAQPRPPILSLPVEIFHNIIALANSHPSGISIFEVIKYMQVCRYFYNVLQRTPTLWTHVACVVSSPDHVGRFLGGVDQAVANSRNLPLTLRLCIAAQISNDQFSSILRRIASCGSRWEHLGVQFAGSHDPSHAERWFPHLWEMAQAVGLPNQFINVRSLCFDTFMGSTRAVLVQYSADNWNLPQLFPNLRKAMVLSSELSHHLTSTYRLPDQLSQSLEELSLKSVFHNTSLVMVRDILARAPHLKKLSLNVYDNSTFVTSAARPSTALRHTFLEELDLEGDADFIPNQIRSIICPSLVSLRLSNECQDEFLYQGDFVGELLALVGWPACELQSLVLDYVTCLSNESMVRLFAGLPHLNAVKISITTDPGIDERFFAMLWQRSGNGSFLPRLESFEFEVWTTFGHEDYELFSVQSFANFVEDPQRKGSGPFAHLRAAKFTLDGDTVYSSGGIHFPVI</sequence>
<dbReference type="Proteomes" id="UP000001861">
    <property type="component" value="Unassembled WGS sequence"/>
</dbReference>